<accession>A0AAV6G056</accession>
<protein>
    <recommendedName>
        <fullName evidence="7">Homeobox domain-containing protein</fullName>
    </recommendedName>
</protein>
<proteinExistence type="predicted"/>
<dbReference type="Pfam" id="PF00046">
    <property type="entry name" value="Homeodomain"/>
    <property type="match status" value="1"/>
</dbReference>
<evidence type="ECO:0000256" key="4">
    <source>
        <dbReference type="ARBA" id="ARBA00023242"/>
    </source>
</evidence>
<feature type="domain" description="Homeobox" evidence="7">
    <location>
        <begin position="84"/>
        <end position="144"/>
    </location>
</feature>
<dbReference type="CDD" id="cd00086">
    <property type="entry name" value="homeodomain"/>
    <property type="match status" value="1"/>
</dbReference>
<evidence type="ECO:0000256" key="6">
    <source>
        <dbReference type="RuleBase" id="RU000682"/>
    </source>
</evidence>
<comment type="caution">
    <text evidence="8">The sequence shown here is derived from an EMBL/GenBank/DDBJ whole genome shotgun (WGS) entry which is preliminary data.</text>
</comment>
<keyword evidence="4 5" id="KW-0539">Nucleus</keyword>
<evidence type="ECO:0000256" key="2">
    <source>
        <dbReference type="ARBA" id="ARBA00023125"/>
    </source>
</evidence>
<keyword evidence="9" id="KW-1185">Reference proteome</keyword>
<dbReference type="PANTHER" id="PTHR24329:SF340">
    <property type="entry name" value="ARISTALESS RELATED HOMEOBOX"/>
    <property type="match status" value="1"/>
</dbReference>
<dbReference type="GO" id="GO:0005634">
    <property type="term" value="C:nucleus"/>
    <property type="evidence" value="ECO:0007669"/>
    <property type="project" value="UniProtKB-SubCell"/>
</dbReference>
<dbReference type="AlphaFoldDB" id="A0AAV6G056"/>
<dbReference type="PROSITE" id="PS00027">
    <property type="entry name" value="HOMEOBOX_1"/>
    <property type="match status" value="1"/>
</dbReference>
<gene>
    <name evidence="8" type="ORF">AALO_G00221720</name>
</gene>
<reference evidence="8 9" key="1">
    <citation type="submission" date="2020-10" db="EMBL/GenBank/DDBJ databases">
        <title>Chromosome-scale genome assembly of the Allis shad, Alosa alosa.</title>
        <authorList>
            <person name="Margot Z."/>
            <person name="Christophe K."/>
            <person name="Cabau C."/>
            <person name="Louis A."/>
            <person name="Berthelot C."/>
            <person name="Parey E."/>
            <person name="Roest Crollius H."/>
            <person name="Montfort J."/>
            <person name="Robinson-Rechavi M."/>
            <person name="Bucao C."/>
            <person name="Bouchez O."/>
            <person name="Gislard M."/>
            <person name="Lluch J."/>
            <person name="Milhes M."/>
            <person name="Lampietro C."/>
            <person name="Lopez Roques C."/>
            <person name="Donnadieu C."/>
            <person name="Braasch I."/>
            <person name="Desvignes T."/>
            <person name="Postlethwait J."/>
            <person name="Bobe J."/>
            <person name="Guiguen Y."/>
        </authorList>
    </citation>
    <scope>NUCLEOTIDE SEQUENCE [LARGE SCALE GENOMIC DNA]</scope>
    <source>
        <strain evidence="8">M-15738</strain>
        <tissue evidence="8">Blood</tissue>
    </source>
</reference>
<dbReference type="Proteomes" id="UP000823561">
    <property type="component" value="Chromosome 17"/>
</dbReference>
<dbReference type="FunFam" id="1.10.10.60:FF:000679">
    <property type="entry name" value="Homeobox protein aristaless"/>
    <property type="match status" value="1"/>
</dbReference>
<evidence type="ECO:0000256" key="1">
    <source>
        <dbReference type="ARBA" id="ARBA00004123"/>
    </source>
</evidence>
<evidence type="ECO:0000313" key="8">
    <source>
        <dbReference type="EMBL" id="KAG5267437.1"/>
    </source>
</evidence>
<dbReference type="InterPro" id="IPR001356">
    <property type="entry name" value="HD"/>
</dbReference>
<keyword evidence="3 5" id="KW-0371">Homeobox</keyword>
<dbReference type="PROSITE" id="PS50071">
    <property type="entry name" value="HOMEOBOX_2"/>
    <property type="match status" value="1"/>
</dbReference>
<feature type="DNA-binding region" description="Homeobox" evidence="5">
    <location>
        <begin position="86"/>
        <end position="145"/>
    </location>
</feature>
<dbReference type="InterPro" id="IPR050649">
    <property type="entry name" value="Paired_Homeobox_TFs"/>
</dbReference>
<dbReference type="GO" id="GO:0000981">
    <property type="term" value="F:DNA-binding transcription factor activity, RNA polymerase II-specific"/>
    <property type="evidence" value="ECO:0007669"/>
    <property type="project" value="InterPro"/>
</dbReference>
<dbReference type="PANTHER" id="PTHR24329">
    <property type="entry name" value="HOMEOBOX PROTEIN ARISTALESS"/>
    <property type="match status" value="1"/>
</dbReference>
<sequence length="230" mass="26126">MSIKSEDGEYPMKDLGAKMEIRGVNGWSSKLPKTLSHSIEEILKKPCRLSDPGIPSLTDYGTTDVEKKTNDKSQKLKKCTGHQVSHRRIRTAFTPAQLEVLEKAFQETLYPDVHTRDQLASRTQLSDGRVQIWFQNRRAKWRKSEAQVHTRSAPTLPSEHILPLCPLTGPGHQLFHPPQQVHKHFLLETSPPPLIGSSFCTSLKFYPCRASGMLLAQTPYRLFISKHIYS</sequence>
<dbReference type="Gene3D" id="1.10.10.60">
    <property type="entry name" value="Homeodomain-like"/>
    <property type="match status" value="1"/>
</dbReference>
<dbReference type="GO" id="GO:0000977">
    <property type="term" value="F:RNA polymerase II transcription regulatory region sequence-specific DNA binding"/>
    <property type="evidence" value="ECO:0007669"/>
    <property type="project" value="TreeGrafter"/>
</dbReference>
<comment type="subcellular location">
    <subcellularLocation>
        <location evidence="1 5 6">Nucleus</location>
    </subcellularLocation>
</comment>
<evidence type="ECO:0000256" key="5">
    <source>
        <dbReference type="PROSITE-ProRule" id="PRU00108"/>
    </source>
</evidence>
<evidence type="ECO:0000256" key="3">
    <source>
        <dbReference type="ARBA" id="ARBA00023155"/>
    </source>
</evidence>
<evidence type="ECO:0000259" key="7">
    <source>
        <dbReference type="PROSITE" id="PS50071"/>
    </source>
</evidence>
<name>A0AAV6G056_9TELE</name>
<keyword evidence="2 5" id="KW-0238">DNA-binding</keyword>
<dbReference type="SMART" id="SM00389">
    <property type="entry name" value="HOX"/>
    <property type="match status" value="1"/>
</dbReference>
<dbReference type="SUPFAM" id="SSF46689">
    <property type="entry name" value="Homeodomain-like"/>
    <property type="match status" value="1"/>
</dbReference>
<dbReference type="InterPro" id="IPR009057">
    <property type="entry name" value="Homeodomain-like_sf"/>
</dbReference>
<dbReference type="InterPro" id="IPR017970">
    <property type="entry name" value="Homeobox_CS"/>
</dbReference>
<organism evidence="8 9">
    <name type="scientific">Alosa alosa</name>
    <name type="common">allis shad</name>
    <dbReference type="NCBI Taxonomy" id="278164"/>
    <lineage>
        <taxon>Eukaryota</taxon>
        <taxon>Metazoa</taxon>
        <taxon>Chordata</taxon>
        <taxon>Craniata</taxon>
        <taxon>Vertebrata</taxon>
        <taxon>Euteleostomi</taxon>
        <taxon>Actinopterygii</taxon>
        <taxon>Neopterygii</taxon>
        <taxon>Teleostei</taxon>
        <taxon>Clupei</taxon>
        <taxon>Clupeiformes</taxon>
        <taxon>Clupeoidei</taxon>
        <taxon>Clupeidae</taxon>
        <taxon>Alosa</taxon>
    </lineage>
</organism>
<evidence type="ECO:0000313" key="9">
    <source>
        <dbReference type="Proteomes" id="UP000823561"/>
    </source>
</evidence>
<dbReference type="EMBL" id="JADWDJ010000017">
    <property type="protein sequence ID" value="KAG5267437.1"/>
    <property type="molecule type" value="Genomic_DNA"/>
</dbReference>